<keyword evidence="2" id="KW-1185">Reference proteome</keyword>
<evidence type="ECO:0000313" key="1">
    <source>
        <dbReference type="EMBL" id="KAF9600841.1"/>
    </source>
</evidence>
<name>A0A835HJK3_9MAGN</name>
<dbReference type="OrthoDB" id="10570293at2759"/>
<dbReference type="Proteomes" id="UP000631114">
    <property type="component" value="Unassembled WGS sequence"/>
</dbReference>
<proteinExistence type="predicted"/>
<dbReference type="AlphaFoldDB" id="A0A835HJK3"/>
<protein>
    <submittedName>
        <fullName evidence="1">Uncharacterized protein</fullName>
    </submittedName>
</protein>
<dbReference type="EMBL" id="JADFTS010000006">
    <property type="protein sequence ID" value="KAF9600841.1"/>
    <property type="molecule type" value="Genomic_DNA"/>
</dbReference>
<gene>
    <name evidence="1" type="ORF">IFM89_013076</name>
</gene>
<comment type="caution">
    <text evidence="1">The sequence shown here is derived from an EMBL/GenBank/DDBJ whole genome shotgun (WGS) entry which is preliminary data.</text>
</comment>
<reference evidence="1 2" key="1">
    <citation type="submission" date="2020-10" db="EMBL/GenBank/DDBJ databases">
        <title>The Coptis chinensis genome and diversification of protoberbering-type alkaloids.</title>
        <authorList>
            <person name="Wang B."/>
            <person name="Shu S."/>
            <person name="Song C."/>
            <person name="Liu Y."/>
        </authorList>
    </citation>
    <scope>NUCLEOTIDE SEQUENCE [LARGE SCALE GENOMIC DNA]</scope>
    <source>
        <strain evidence="1">HL-2020</strain>
        <tissue evidence="1">Leaf</tissue>
    </source>
</reference>
<accession>A0A835HJK3</accession>
<sequence length="117" mass="13155">MLYSPRDAAVVATLWVRFLCGIHSPPFLVAFSGAFSAGLSPHPHGQQCPHGIKINNLEIIDARGYNRSLISSCIIEAYLIRKPDFLISRKLSRFVSIWGVKVHFHAFRQTMSFAAER</sequence>
<evidence type="ECO:0000313" key="2">
    <source>
        <dbReference type="Proteomes" id="UP000631114"/>
    </source>
</evidence>
<organism evidence="1 2">
    <name type="scientific">Coptis chinensis</name>
    <dbReference type="NCBI Taxonomy" id="261450"/>
    <lineage>
        <taxon>Eukaryota</taxon>
        <taxon>Viridiplantae</taxon>
        <taxon>Streptophyta</taxon>
        <taxon>Embryophyta</taxon>
        <taxon>Tracheophyta</taxon>
        <taxon>Spermatophyta</taxon>
        <taxon>Magnoliopsida</taxon>
        <taxon>Ranunculales</taxon>
        <taxon>Ranunculaceae</taxon>
        <taxon>Coptidoideae</taxon>
        <taxon>Coptis</taxon>
    </lineage>
</organism>